<reference evidence="2 3" key="1">
    <citation type="journal article" date="2021" name="Nat. Plants">
        <title>The Taxus genome provides insights into paclitaxel biosynthesis.</title>
        <authorList>
            <person name="Xiong X."/>
            <person name="Gou J."/>
            <person name="Liao Q."/>
            <person name="Li Y."/>
            <person name="Zhou Q."/>
            <person name="Bi G."/>
            <person name="Li C."/>
            <person name="Du R."/>
            <person name="Wang X."/>
            <person name="Sun T."/>
            <person name="Guo L."/>
            <person name="Liang H."/>
            <person name="Lu P."/>
            <person name="Wu Y."/>
            <person name="Zhang Z."/>
            <person name="Ro D.K."/>
            <person name="Shang Y."/>
            <person name="Huang S."/>
            <person name="Yan J."/>
        </authorList>
    </citation>
    <scope>NUCLEOTIDE SEQUENCE [LARGE SCALE GENOMIC DNA]</scope>
    <source>
        <strain evidence="2">Ta-2019</strain>
    </source>
</reference>
<dbReference type="PANTHER" id="PTHR33704">
    <property type="entry name" value="PROTEIN HEAT INTOLERANT 4-RELATED"/>
    <property type="match status" value="1"/>
</dbReference>
<dbReference type="AlphaFoldDB" id="A0AA38L3J4"/>
<evidence type="ECO:0000313" key="3">
    <source>
        <dbReference type="Proteomes" id="UP000824469"/>
    </source>
</evidence>
<name>A0AA38L3J4_TAXCH</name>
<keyword evidence="3" id="KW-1185">Reference proteome</keyword>
<feature type="region of interest" description="Disordered" evidence="1">
    <location>
        <begin position="277"/>
        <end position="298"/>
    </location>
</feature>
<sequence>MPKRRSRKREEGDETRTPGMARRPPDSCKSPNQSPSSSQSQSQSLRLLKTIELWKILWQAAFPVGTEWDQMDNVYKISWDFSNLKSAFEEGGVLYGKNVYLFGCTEPQLVHFKDQIKVICIPAVVAVVSPFPPSDKIGIKSIQMEGESIVPMKEMKMGWVPYIPYNNRHLPVEQLKTQIYTLKCTQRRAALKQLHKERIKQYEYCLPYFYQPLKEDEMEKDTVVQIMYPSEPPVVCDYDWDFDDFEEFTDNLVEEEVLTEDKKEDFKNFLKQRVAEEKKKQREAREARKKAIQEMSPETKASFANMRFYKFYPVQNPKTPDISNVK</sequence>
<dbReference type="EMBL" id="JAHRHJ020000006">
    <property type="protein sequence ID" value="KAH9312949.1"/>
    <property type="molecule type" value="Genomic_DNA"/>
</dbReference>
<dbReference type="GO" id="GO:1900034">
    <property type="term" value="P:regulation of cellular response to heat"/>
    <property type="evidence" value="ECO:0007669"/>
    <property type="project" value="InterPro"/>
</dbReference>
<dbReference type="OMA" id="ICIPAVV"/>
<feature type="region of interest" description="Disordered" evidence="1">
    <location>
        <begin position="1"/>
        <end position="42"/>
    </location>
</feature>
<comment type="caution">
    <text evidence="2">The sequence shown here is derived from an EMBL/GenBank/DDBJ whole genome shotgun (WGS) entry which is preliminary data.</text>
</comment>
<feature type="non-terminal residue" evidence="2">
    <location>
        <position position="326"/>
    </location>
</feature>
<protein>
    <submittedName>
        <fullName evidence="2">Uncharacterized protein</fullName>
    </submittedName>
</protein>
<dbReference type="PANTHER" id="PTHR33704:SF1">
    <property type="entry name" value="PROTEIN HEAT INTOLERANT 4-RELATED"/>
    <property type="match status" value="1"/>
</dbReference>
<feature type="compositionally biased region" description="Low complexity" evidence="1">
    <location>
        <begin position="30"/>
        <end position="42"/>
    </location>
</feature>
<proteinExistence type="predicted"/>
<dbReference type="Proteomes" id="UP000824469">
    <property type="component" value="Unassembled WGS sequence"/>
</dbReference>
<accession>A0AA38L3J4</accession>
<evidence type="ECO:0000256" key="1">
    <source>
        <dbReference type="SAM" id="MobiDB-lite"/>
    </source>
</evidence>
<dbReference type="InterPro" id="IPR039313">
    <property type="entry name" value="HIT4"/>
</dbReference>
<organism evidence="2 3">
    <name type="scientific">Taxus chinensis</name>
    <name type="common">Chinese yew</name>
    <name type="synonym">Taxus wallichiana var. chinensis</name>
    <dbReference type="NCBI Taxonomy" id="29808"/>
    <lineage>
        <taxon>Eukaryota</taxon>
        <taxon>Viridiplantae</taxon>
        <taxon>Streptophyta</taxon>
        <taxon>Embryophyta</taxon>
        <taxon>Tracheophyta</taxon>
        <taxon>Spermatophyta</taxon>
        <taxon>Pinopsida</taxon>
        <taxon>Pinidae</taxon>
        <taxon>Conifers II</taxon>
        <taxon>Cupressales</taxon>
        <taxon>Taxaceae</taxon>
        <taxon>Taxus</taxon>
    </lineage>
</organism>
<evidence type="ECO:0000313" key="2">
    <source>
        <dbReference type="EMBL" id="KAH9312949.1"/>
    </source>
</evidence>
<gene>
    <name evidence="2" type="ORF">KI387_027984</name>
</gene>
<feature type="compositionally biased region" description="Basic and acidic residues" evidence="1">
    <location>
        <begin position="277"/>
        <end position="292"/>
    </location>
</feature>